<name>A0ABR3SJ92_9PEZI</name>
<keyword evidence="4" id="KW-0560">Oxidoreductase</keyword>
<sequence length="812" mass="88256">MASKGFRVVIVGGSIAGLTLALALEKNNIDFVVLEAYPEIAPQVGASIAVLPNGFRILDQLGCFEDILSKVNCTIDNFIVRDSDGKALIHVKDLDHHLVSRHGYPMIFFERRMVIEVLYQHIRQKDKALTSKRVTKITEGEAGVTAFCQDGEAFKGDILIGADGIHSTVGQQIWQVASEKNPGLQKVQYRCLFGISNKVPGIGEDTLHHVTNVGSSSFAASGPNERTYWCLFFNTGTIYHGDDVPPYTDKDEAETVRQHGNDAITESVKFSDLYDRKIMSVCTPLHEGVLGTWHSQRCMVVGDAVHKFNPIVGLGGMSAMETCSALTNNLVALLASNPAPSDISVSAIASVFSATQSSRAPRAAALVAASRDTQHRFAMETAFLKIINRYVYPTMGADGTLRLLSEAYPGAVSVESLPLPEEKVRARNFPYEDELVRPPASRSSVLSAVAVAGLGALSVLGSRAIHTVAKTNGTFPLVRVAVRSGVISELGVALGSFVKSPGLNRLLRTLVTVFLPVVAGDKSDKLLAGYFLVGVFAPLLAIMVVEGYRRRNSWSLLWGTSVWTGAAQLVGLGVVLPLYVLAFFIHSRGVAYWMPAERFIPQAASKAILPSLLLGFLAPSVLMIILDASSDYIQQVIAYWQITPILVVWLTEAFLKLSSSKMAKRIPEDYSRLDLPHLRILYNVLFILSTIVHVTVLAVHAVSPGISLFRTFVPLDTVGPVATIADGMRVFFQFDLLFVLIATFVWSVLNILDLRRVGVSGTPVLKSVGLLIGGYVVVGPGAATVALWKWREETMARPELKKRGSTEAKKRV</sequence>
<dbReference type="InterPro" id="IPR036188">
    <property type="entry name" value="FAD/NAD-bd_sf"/>
</dbReference>
<accession>A0ABR3SJ92</accession>
<feature type="transmembrane region" description="Helical" evidence="5">
    <location>
        <begin position="764"/>
        <end position="788"/>
    </location>
</feature>
<protein>
    <recommendedName>
        <fullName evidence="6">FAD-binding domain-containing protein</fullName>
    </recommendedName>
</protein>
<feature type="transmembrane region" description="Helical" evidence="5">
    <location>
        <begin position="527"/>
        <end position="545"/>
    </location>
</feature>
<evidence type="ECO:0000256" key="2">
    <source>
        <dbReference type="ARBA" id="ARBA00022630"/>
    </source>
</evidence>
<feature type="transmembrane region" description="Helical" evidence="5">
    <location>
        <begin position="638"/>
        <end position="659"/>
    </location>
</feature>
<gene>
    <name evidence="7" type="ORF">SLS56_008766</name>
</gene>
<feature type="transmembrane region" description="Helical" evidence="5">
    <location>
        <begin position="445"/>
        <end position="465"/>
    </location>
</feature>
<keyword evidence="2" id="KW-0285">Flavoprotein</keyword>
<evidence type="ECO:0000256" key="1">
    <source>
        <dbReference type="ARBA" id="ARBA00007992"/>
    </source>
</evidence>
<dbReference type="EMBL" id="JAJVDC020000135">
    <property type="protein sequence ID" value="KAL1622329.1"/>
    <property type="molecule type" value="Genomic_DNA"/>
</dbReference>
<reference evidence="7 8" key="1">
    <citation type="submission" date="2024-02" db="EMBL/GenBank/DDBJ databases">
        <title>De novo assembly and annotation of 12 fungi associated with fruit tree decline syndrome in Ontario, Canada.</title>
        <authorList>
            <person name="Sulman M."/>
            <person name="Ellouze W."/>
            <person name="Ilyukhin E."/>
        </authorList>
    </citation>
    <scope>NUCLEOTIDE SEQUENCE [LARGE SCALE GENOMIC DNA]</scope>
    <source>
        <strain evidence="7 8">M1-105</strain>
    </source>
</reference>
<comment type="caution">
    <text evidence="7">The sequence shown here is derived from an EMBL/GenBank/DDBJ whole genome shotgun (WGS) entry which is preliminary data.</text>
</comment>
<dbReference type="PANTHER" id="PTHR47356:SF2">
    <property type="entry name" value="FAD-BINDING DOMAIN-CONTAINING PROTEIN-RELATED"/>
    <property type="match status" value="1"/>
</dbReference>
<evidence type="ECO:0000313" key="8">
    <source>
        <dbReference type="Proteomes" id="UP001521116"/>
    </source>
</evidence>
<dbReference type="Gene3D" id="3.50.50.60">
    <property type="entry name" value="FAD/NAD(P)-binding domain"/>
    <property type="match status" value="1"/>
</dbReference>
<evidence type="ECO:0000259" key="6">
    <source>
        <dbReference type="Pfam" id="PF01494"/>
    </source>
</evidence>
<keyword evidence="5" id="KW-1133">Transmembrane helix</keyword>
<feature type="transmembrane region" description="Helical" evidence="5">
    <location>
        <begin position="607"/>
        <end position="626"/>
    </location>
</feature>
<keyword evidence="5" id="KW-0472">Membrane</keyword>
<dbReference type="InterPro" id="IPR002938">
    <property type="entry name" value="FAD-bd"/>
</dbReference>
<dbReference type="SUPFAM" id="SSF51905">
    <property type="entry name" value="FAD/NAD(P)-binding domain"/>
    <property type="match status" value="1"/>
</dbReference>
<dbReference type="Pfam" id="PF01494">
    <property type="entry name" value="FAD_binding_3"/>
    <property type="match status" value="1"/>
</dbReference>
<evidence type="ECO:0000256" key="3">
    <source>
        <dbReference type="ARBA" id="ARBA00022827"/>
    </source>
</evidence>
<keyword evidence="8" id="KW-1185">Reference proteome</keyword>
<feature type="domain" description="FAD-binding" evidence="6">
    <location>
        <begin position="7"/>
        <end position="335"/>
    </location>
</feature>
<feature type="transmembrane region" description="Helical" evidence="5">
    <location>
        <begin position="680"/>
        <end position="702"/>
    </location>
</feature>
<feature type="transmembrane region" description="Helical" evidence="5">
    <location>
        <begin position="730"/>
        <end position="752"/>
    </location>
</feature>
<evidence type="ECO:0000256" key="4">
    <source>
        <dbReference type="ARBA" id="ARBA00023002"/>
    </source>
</evidence>
<comment type="similarity">
    <text evidence="1">Belongs to the paxM FAD-dependent monooxygenase family.</text>
</comment>
<evidence type="ECO:0000313" key="7">
    <source>
        <dbReference type="EMBL" id="KAL1622329.1"/>
    </source>
</evidence>
<evidence type="ECO:0000256" key="5">
    <source>
        <dbReference type="SAM" id="Phobius"/>
    </source>
</evidence>
<feature type="transmembrane region" description="Helical" evidence="5">
    <location>
        <begin position="565"/>
        <end position="586"/>
    </location>
</feature>
<dbReference type="InterPro" id="IPR050562">
    <property type="entry name" value="FAD_mOase_fung"/>
</dbReference>
<organism evidence="7 8">
    <name type="scientific">Neofusicoccum ribis</name>
    <dbReference type="NCBI Taxonomy" id="45134"/>
    <lineage>
        <taxon>Eukaryota</taxon>
        <taxon>Fungi</taxon>
        <taxon>Dikarya</taxon>
        <taxon>Ascomycota</taxon>
        <taxon>Pezizomycotina</taxon>
        <taxon>Dothideomycetes</taxon>
        <taxon>Dothideomycetes incertae sedis</taxon>
        <taxon>Botryosphaeriales</taxon>
        <taxon>Botryosphaeriaceae</taxon>
        <taxon>Neofusicoccum</taxon>
    </lineage>
</organism>
<dbReference type="PANTHER" id="PTHR47356">
    <property type="entry name" value="FAD-DEPENDENT MONOOXYGENASE ASQG-RELATED"/>
    <property type="match status" value="1"/>
</dbReference>
<keyword evidence="3" id="KW-0274">FAD</keyword>
<dbReference type="Proteomes" id="UP001521116">
    <property type="component" value="Unassembled WGS sequence"/>
</dbReference>
<dbReference type="PRINTS" id="PR00420">
    <property type="entry name" value="RNGMNOXGNASE"/>
</dbReference>
<proteinExistence type="inferred from homology"/>
<keyword evidence="5" id="KW-0812">Transmembrane</keyword>